<dbReference type="Gene3D" id="3.40.50.1820">
    <property type="entry name" value="alpha/beta hydrolase"/>
    <property type="match status" value="1"/>
</dbReference>
<sequence>MTEALIDQYFDMVMNSDNRGVFIDIFRLLKTECASDDLCSGIKNIQSPTLLMWGKDDPWVPVDVVKRWEQDLVNFQTVLYDGVGHLPMEEIPQQSAYDAHSFLVS</sequence>
<protein>
    <recommendedName>
        <fullName evidence="3">AB hydrolase-1 domain-containing protein</fullName>
    </recommendedName>
</protein>
<comment type="caution">
    <text evidence="1">The sequence shown here is derived from an EMBL/GenBank/DDBJ whole genome shotgun (WGS) entry which is preliminary data.</text>
</comment>
<evidence type="ECO:0000313" key="2">
    <source>
        <dbReference type="Proteomes" id="UP000189670"/>
    </source>
</evidence>
<dbReference type="Proteomes" id="UP000189670">
    <property type="component" value="Unassembled WGS sequence"/>
</dbReference>
<dbReference type="SUPFAM" id="SSF53474">
    <property type="entry name" value="alpha/beta-Hydrolases"/>
    <property type="match status" value="1"/>
</dbReference>
<dbReference type="PANTHER" id="PTHR46438:SF11">
    <property type="entry name" value="LIPASE-RELATED"/>
    <property type="match status" value="1"/>
</dbReference>
<dbReference type="PANTHER" id="PTHR46438">
    <property type="entry name" value="ALPHA/BETA-HYDROLASES SUPERFAMILY PROTEIN"/>
    <property type="match status" value="1"/>
</dbReference>
<proteinExistence type="predicted"/>
<evidence type="ECO:0008006" key="3">
    <source>
        <dbReference type="Google" id="ProtNLM"/>
    </source>
</evidence>
<reference evidence="2" key="1">
    <citation type="submission" date="2012-11" db="EMBL/GenBank/DDBJ databases">
        <authorList>
            <person name="Lucero-Rivera Y.E."/>
            <person name="Tovar-Ramirez D."/>
        </authorList>
    </citation>
    <scope>NUCLEOTIDE SEQUENCE [LARGE SCALE GENOMIC DNA]</scope>
    <source>
        <strain evidence="2">Araruama</strain>
    </source>
</reference>
<dbReference type="InterPro" id="IPR029058">
    <property type="entry name" value="AB_hydrolase_fold"/>
</dbReference>
<dbReference type="EMBL" id="ATBP01000003">
    <property type="protein sequence ID" value="ETR74568.1"/>
    <property type="molecule type" value="Genomic_DNA"/>
</dbReference>
<organism evidence="1 2">
    <name type="scientific">Candidatus Magnetoglobus multicellularis str. Araruama</name>
    <dbReference type="NCBI Taxonomy" id="890399"/>
    <lineage>
        <taxon>Bacteria</taxon>
        <taxon>Pseudomonadati</taxon>
        <taxon>Thermodesulfobacteriota</taxon>
        <taxon>Desulfobacteria</taxon>
        <taxon>Desulfobacterales</taxon>
        <taxon>Desulfobacteraceae</taxon>
        <taxon>Candidatus Magnetoglobus</taxon>
    </lineage>
</organism>
<gene>
    <name evidence="1" type="ORF">OMM_06253</name>
</gene>
<evidence type="ECO:0000313" key="1">
    <source>
        <dbReference type="EMBL" id="ETR74568.1"/>
    </source>
</evidence>
<name>A0A1V1PIG3_9BACT</name>
<dbReference type="AlphaFoldDB" id="A0A1V1PIG3"/>
<accession>A0A1V1PIG3</accession>